<evidence type="ECO:0000313" key="13">
    <source>
        <dbReference type="EMBL" id="KAF2831872.1"/>
    </source>
</evidence>
<keyword evidence="7" id="KW-0808">Transferase</keyword>
<dbReference type="Pfam" id="PF00583">
    <property type="entry name" value="Acetyltransf_1"/>
    <property type="match status" value="1"/>
</dbReference>
<evidence type="ECO:0000256" key="6">
    <source>
        <dbReference type="ARBA" id="ARBA00022490"/>
    </source>
</evidence>
<dbReference type="GO" id="GO:1990189">
    <property type="term" value="F:protein N-terminal-serine acetyltransferase activity"/>
    <property type="evidence" value="ECO:0007669"/>
    <property type="project" value="UniProtKB-EC"/>
</dbReference>
<dbReference type="EMBL" id="MU006217">
    <property type="protein sequence ID" value="KAF2831872.1"/>
    <property type="molecule type" value="Genomic_DNA"/>
</dbReference>
<dbReference type="Proteomes" id="UP000799424">
    <property type="component" value="Unassembled WGS sequence"/>
</dbReference>
<dbReference type="PANTHER" id="PTHR20531">
    <property type="entry name" value="N-ALPHA-ACETYLTRANSFERASE 40"/>
    <property type="match status" value="1"/>
</dbReference>
<dbReference type="AlphaFoldDB" id="A0A6A7AF32"/>
<proteinExistence type="inferred from homology"/>
<sequence>MSKTSDAVKKLFDADPLGFAAYETAYFDRPIEFQFVRSALELPLNDLRACLEMVEYTAGADYRASSIGWKPTEKIQEMGDKDMMYLLVRQADADSRILGFMSFMFTFDEPPAVEREVVYMYEIHLLHLLRGRGLGSQLINFLEVAASRCSVTKTMLTVFAANEGARRLYEKRGYVKDSCSPEDRKMRKRVIKADYVIMSKELA</sequence>
<evidence type="ECO:0000259" key="12">
    <source>
        <dbReference type="PROSITE" id="PS51186"/>
    </source>
</evidence>
<evidence type="ECO:0000256" key="1">
    <source>
        <dbReference type="ARBA" id="ARBA00004123"/>
    </source>
</evidence>
<feature type="domain" description="N-acetyltransferase" evidence="12">
    <location>
        <begin position="34"/>
        <end position="203"/>
    </location>
</feature>
<evidence type="ECO:0000256" key="7">
    <source>
        <dbReference type="ARBA" id="ARBA00022679"/>
    </source>
</evidence>
<evidence type="ECO:0000256" key="10">
    <source>
        <dbReference type="ARBA" id="ARBA00047821"/>
    </source>
</evidence>
<evidence type="ECO:0000256" key="11">
    <source>
        <dbReference type="ARBA" id="ARBA00049524"/>
    </source>
</evidence>
<dbReference type="GO" id="GO:0043998">
    <property type="term" value="F:histone H2A acetyltransferase activity"/>
    <property type="evidence" value="ECO:0007669"/>
    <property type="project" value="InterPro"/>
</dbReference>
<organism evidence="13 14">
    <name type="scientific">Ophiobolus disseminans</name>
    <dbReference type="NCBI Taxonomy" id="1469910"/>
    <lineage>
        <taxon>Eukaryota</taxon>
        <taxon>Fungi</taxon>
        <taxon>Dikarya</taxon>
        <taxon>Ascomycota</taxon>
        <taxon>Pezizomycotina</taxon>
        <taxon>Dothideomycetes</taxon>
        <taxon>Pleosporomycetidae</taxon>
        <taxon>Pleosporales</taxon>
        <taxon>Pleosporineae</taxon>
        <taxon>Phaeosphaeriaceae</taxon>
        <taxon>Ophiobolus</taxon>
    </lineage>
</organism>
<evidence type="ECO:0000256" key="2">
    <source>
        <dbReference type="ARBA" id="ARBA00004496"/>
    </source>
</evidence>
<reference evidence="13" key="1">
    <citation type="journal article" date="2020" name="Stud. Mycol.">
        <title>101 Dothideomycetes genomes: a test case for predicting lifestyles and emergence of pathogens.</title>
        <authorList>
            <person name="Haridas S."/>
            <person name="Albert R."/>
            <person name="Binder M."/>
            <person name="Bloem J."/>
            <person name="Labutti K."/>
            <person name="Salamov A."/>
            <person name="Andreopoulos B."/>
            <person name="Baker S."/>
            <person name="Barry K."/>
            <person name="Bills G."/>
            <person name="Bluhm B."/>
            <person name="Cannon C."/>
            <person name="Castanera R."/>
            <person name="Culley D."/>
            <person name="Daum C."/>
            <person name="Ezra D."/>
            <person name="Gonzalez J."/>
            <person name="Henrissat B."/>
            <person name="Kuo A."/>
            <person name="Liang C."/>
            <person name="Lipzen A."/>
            <person name="Lutzoni F."/>
            <person name="Magnuson J."/>
            <person name="Mondo S."/>
            <person name="Nolan M."/>
            <person name="Ohm R."/>
            <person name="Pangilinan J."/>
            <person name="Park H.-J."/>
            <person name="Ramirez L."/>
            <person name="Alfaro M."/>
            <person name="Sun H."/>
            <person name="Tritt A."/>
            <person name="Yoshinaga Y."/>
            <person name="Zwiers L.-H."/>
            <person name="Turgeon B."/>
            <person name="Goodwin S."/>
            <person name="Spatafora J."/>
            <person name="Crous P."/>
            <person name="Grigoriev I."/>
        </authorList>
    </citation>
    <scope>NUCLEOTIDE SEQUENCE</scope>
    <source>
        <strain evidence="13">CBS 113818</strain>
    </source>
</reference>
<dbReference type="EC" id="2.3.1.257" evidence="4"/>
<dbReference type="InterPro" id="IPR016181">
    <property type="entry name" value="Acyl_CoA_acyltransferase"/>
</dbReference>
<comment type="subcellular location">
    <subcellularLocation>
        <location evidence="2">Cytoplasm</location>
    </subcellularLocation>
    <subcellularLocation>
        <location evidence="1">Nucleus</location>
    </subcellularLocation>
</comment>
<keyword evidence="9" id="KW-0012">Acyltransferase</keyword>
<keyword evidence="14" id="KW-1185">Reference proteome</keyword>
<dbReference type="GO" id="GO:0005737">
    <property type="term" value="C:cytoplasm"/>
    <property type="evidence" value="ECO:0007669"/>
    <property type="project" value="UniProtKB-SubCell"/>
</dbReference>
<evidence type="ECO:0000256" key="3">
    <source>
        <dbReference type="ARBA" id="ARBA00008870"/>
    </source>
</evidence>
<dbReference type="OrthoDB" id="424551at2759"/>
<dbReference type="SUPFAM" id="SSF55729">
    <property type="entry name" value="Acyl-CoA N-acyltransferases (Nat)"/>
    <property type="match status" value="1"/>
</dbReference>
<comment type="catalytic activity">
    <reaction evidence="11">
        <text>N-terminal L-seryl-[histone H4] + acetyl-CoA = N-terminal N(alpha)-acetyl-L-seryl-[histone H4] + CoA + H(+)</text>
        <dbReference type="Rhea" id="RHEA:50596"/>
        <dbReference type="Rhea" id="RHEA-COMP:12740"/>
        <dbReference type="Rhea" id="RHEA-COMP:12743"/>
        <dbReference type="ChEBI" id="CHEBI:15378"/>
        <dbReference type="ChEBI" id="CHEBI:57287"/>
        <dbReference type="ChEBI" id="CHEBI:57288"/>
        <dbReference type="ChEBI" id="CHEBI:64738"/>
        <dbReference type="ChEBI" id="CHEBI:83690"/>
        <dbReference type="EC" id="2.3.1.257"/>
    </reaction>
</comment>
<accession>A0A6A7AF32</accession>
<keyword evidence="6" id="KW-0963">Cytoplasm</keyword>
<comment type="similarity">
    <text evidence="3">Belongs to the acetyltransferase family. NAA40 subfamily.</text>
</comment>
<evidence type="ECO:0000256" key="5">
    <source>
        <dbReference type="ARBA" id="ARBA00015043"/>
    </source>
</evidence>
<dbReference type="PROSITE" id="PS51186">
    <property type="entry name" value="GNAT"/>
    <property type="match status" value="1"/>
</dbReference>
<evidence type="ECO:0000256" key="4">
    <source>
        <dbReference type="ARBA" id="ARBA00012950"/>
    </source>
</evidence>
<gene>
    <name evidence="13" type="ORF">CC86DRAFT_365797</name>
</gene>
<dbReference type="GO" id="GO:0005634">
    <property type="term" value="C:nucleus"/>
    <property type="evidence" value="ECO:0007669"/>
    <property type="project" value="UniProtKB-SubCell"/>
</dbReference>
<keyword evidence="8" id="KW-0539">Nucleus</keyword>
<comment type="catalytic activity">
    <reaction evidence="10">
        <text>N-terminal L-seryl-[histone H2A] + acetyl-CoA = N-terminal N(alpha)-acetyl-L-seryl-[histone H2A] + CoA + H(+)</text>
        <dbReference type="Rhea" id="RHEA:50600"/>
        <dbReference type="Rhea" id="RHEA-COMP:12742"/>
        <dbReference type="Rhea" id="RHEA-COMP:12744"/>
        <dbReference type="ChEBI" id="CHEBI:15378"/>
        <dbReference type="ChEBI" id="CHEBI:57287"/>
        <dbReference type="ChEBI" id="CHEBI:57288"/>
        <dbReference type="ChEBI" id="CHEBI:64738"/>
        <dbReference type="ChEBI" id="CHEBI:83690"/>
        <dbReference type="EC" id="2.3.1.257"/>
    </reaction>
</comment>
<dbReference type="InterPro" id="IPR000182">
    <property type="entry name" value="GNAT_dom"/>
</dbReference>
<dbReference type="Gene3D" id="3.40.630.30">
    <property type="match status" value="1"/>
</dbReference>
<dbReference type="PANTHER" id="PTHR20531:SF1">
    <property type="entry name" value="N-ALPHA-ACETYLTRANSFERASE 40"/>
    <property type="match status" value="1"/>
</dbReference>
<dbReference type="GO" id="GO:0010485">
    <property type="term" value="F:histone H4 acetyltransferase activity"/>
    <property type="evidence" value="ECO:0007669"/>
    <property type="project" value="InterPro"/>
</dbReference>
<dbReference type="InterPro" id="IPR039949">
    <property type="entry name" value="NAA40"/>
</dbReference>
<evidence type="ECO:0000256" key="8">
    <source>
        <dbReference type="ARBA" id="ARBA00023242"/>
    </source>
</evidence>
<evidence type="ECO:0000313" key="14">
    <source>
        <dbReference type="Proteomes" id="UP000799424"/>
    </source>
</evidence>
<evidence type="ECO:0000256" key="9">
    <source>
        <dbReference type="ARBA" id="ARBA00023315"/>
    </source>
</evidence>
<protein>
    <recommendedName>
        <fullName evidence="5">N-alpha-acetyltransferase 40</fullName>
        <ecNumber evidence="4">2.3.1.257</ecNumber>
    </recommendedName>
</protein>
<name>A0A6A7AF32_9PLEO</name>